<accession>A0A6J5LVG5</accession>
<reference evidence="1" key="1">
    <citation type="submission" date="2020-04" db="EMBL/GenBank/DDBJ databases">
        <authorList>
            <person name="Chiriac C."/>
            <person name="Salcher M."/>
            <person name="Ghai R."/>
            <person name="Kavagutti S V."/>
        </authorList>
    </citation>
    <scope>NUCLEOTIDE SEQUENCE</scope>
</reference>
<protein>
    <submittedName>
        <fullName evidence="1">Uncharacterized protein</fullName>
    </submittedName>
</protein>
<evidence type="ECO:0000313" key="1">
    <source>
        <dbReference type="EMBL" id="CAB4138574.1"/>
    </source>
</evidence>
<name>A0A6J5LVG5_9CAUD</name>
<gene>
    <name evidence="1" type="ORF">UFOVP331_134</name>
</gene>
<dbReference type="EMBL" id="LR796345">
    <property type="protein sequence ID" value="CAB4138574.1"/>
    <property type="molecule type" value="Genomic_DNA"/>
</dbReference>
<sequence length="90" mass="10549">MTHREFKLVVKKEILEHAGYSTPAVHYKVGDVITVNEDVFTNLQSGETIKRFTREGSIEFDKYNFENEVEYTQMTIDYGTRKLGQRNNNK</sequence>
<proteinExistence type="predicted"/>
<organism evidence="1">
    <name type="scientific">uncultured Caudovirales phage</name>
    <dbReference type="NCBI Taxonomy" id="2100421"/>
    <lineage>
        <taxon>Viruses</taxon>
        <taxon>Duplodnaviria</taxon>
        <taxon>Heunggongvirae</taxon>
        <taxon>Uroviricota</taxon>
        <taxon>Caudoviricetes</taxon>
        <taxon>Peduoviridae</taxon>
        <taxon>Maltschvirus</taxon>
        <taxon>Maltschvirus maltsch</taxon>
    </lineage>
</organism>